<dbReference type="Proteomes" id="UP000659172">
    <property type="component" value="Unassembled WGS sequence"/>
</dbReference>
<dbReference type="EMBL" id="JABXYK010000006">
    <property type="protein sequence ID" value="NVP55959.1"/>
    <property type="molecule type" value="Genomic_DNA"/>
</dbReference>
<dbReference type="Pfam" id="PF22262">
    <property type="entry name" value="DUF6950"/>
    <property type="match status" value="1"/>
</dbReference>
<gene>
    <name evidence="2" type="ORF">HV823_11915</name>
</gene>
<proteinExistence type="predicted"/>
<evidence type="ECO:0000259" key="1">
    <source>
        <dbReference type="Pfam" id="PF22262"/>
    </source>
</evidence>
<protein>
    <recommendedName>
        <fullName evidence="1">DUF6950 domain-containing protein</fullName>
    </recommendedName>
</protein>
<evidence type="ECO:0000313" key="2">
    <source>
        <dbReference type="EMBL" id="NVP55959.1"/>
    </source>
</evidence>
<name>A0ABX2QDX4_9HYPH</name>
<sequence>MALTVLDAFIADMAQKPFCWREMNCGLELADWWQVNHGVDPAADLRGAVADAVGAKQLIADRGGLVPMIAAIAESAGASRSVGNKPGDFGVIEVAGVQYCAILSATGRWIVKAERGVAGFRGCAVLAAWSV</sequence>
<keyword evidence="3" id="KW-1185">Reference proteome</keyword>
<comment type="caution">
    <text evidence="2">The sequence shown here is derived from an EMBL/GenBank/DDBJ whole genome shotgun (WGS) entry which is preliminary data.</text>
</comment>
<accession>A0ABX2QDX4</accession>
<evidence type="ECO:0000313" key="3">
    <source>
        <dbReference type="Proteomes" id="UP000659172"/>
    </source>
</evidence>
<feature type="domain" description="DUF6950" evidence="1">
    <location>
        <begin position="6"/>
        <end position="131"/>
    </location>
</feature>
<organism evidence="2 3">
    <name type="scientific">Mycoplana rhizolycopersici</name>
    <dbReference type="NCBI Taxonomy" id="2746702"/>
    <lineage>
        <taxon>Bacteria</taxon>
        <taxon>Pseudomonadati</taxon>
        <taxon>Pseudomonadota</taxon>
        <taxon>Alphaproteobacteria</taxon>
        <taxon>Hyphomicrobiales</taxon>
        <taxon>Rhizobiaceae</taxon>
        <taxon>Mycoplana</taxon>
    </lineage>
</organism>
<dbReference type="InterPro" id="IPR053802">
    <property type="entry name" value="DUF6950"/>
</dbReference>
<dbReference type="RefSeq" id="WP_176949940.1">
    <property type="nucleotide sequence ID" value="NZ_JABXYK010000006.1"/>
</dbReference>
<reference evidence="2 3" key="1">
    <citation type="submission" date="2020-06" db="EMBL/GenBank/DDBJ databases">
        <title>Rhizobium sp.nov. isolated from the tomato plant.</title>
        <authorList>
            <person name="Thin K.K."/>
            <person name="Zhang X."/>
            <person name="He S."/>
        </authorList>
    </citation>
    <scope>NUCLEOTIDE SEQUENCE [LARGE SCALE GENOMIC DNA]</scope>
    <source>
        <strain evidence="2 3">DBTS2</strain>
    </source>
</reference>